<sequence>MATSKLFALSRASPDDLPELARLQYRCFPPVVREIFMGCKTEDDLPRLVRRHEKLMQQDSSDVWIKVTDQTTGRVVAASNWKVYVNGPVPASADEEPPEWLEGEALEKSRKIHRALNEARRKANPGGFVHLHICYTDPDYRRQGAGGLMMQWGCDLADQLFLPAWIEASPEGNHLYRRHGFYDFSKVVGELEGTHMRRDARRTVIEGGK</sequence>
<dbReference type="Proteomes" id="UP001628179">
    <property type="component" value="Unassembled WGS sequence"/>
</dbReference>
<evidence type="ECO:0000259" key="1">
    <source>
        <dbReference type="PROSITE" id="PS51186"/>
    </source>
</evidence>
<dbReference type="InterPro" id="IPR052523">
    <property type="entry name" value="Trichothecene_AcTrans"/>
</dbReference>
<accession>A0ABQ0G3R4</accession>
<comment type="caution">
    <text evidence="2">The sequence shown here is derived from an EMBL/GenBank/DDBJ whole genome shotgun (WGS) entry which is preliminary data.</text>
</comment>
<dbReference type="SUPFAM" id="SSF55729">
    <property type="entry name" value="Acyl-CoA N-acyltransferases (Nat)"/>
    <property type="match status" value="1"/>
</dbReference>
<gene>
    <name evidence="2" type="ORF">MFIFM68171_02620</name>
</gene>
<reference evidence="2 3" key="1">
    <citation type="submission" date="2024-09" db="EMBL/GenBank/DDBJ databases">
        <title>Itraconazole resistance in Madurella fahalii resulting from another homologue of gene encoding cytochrome P450 14-alpha sterol demethylase (CYP51).</title>
        <authorList>
            <person name="Yoshioka I."/>
            <person name="Fahal A.H."/>
            <person name="Kaneko S."/>
            <person name="Yaguchi T."/>
        </authorList>
    </citation>
    <scope>NUCLEOTIDE SEQUENCE [LARGE SCALE GENOMIC DNA]</scope>
    <source>
        <strain evidence="2 3">IFM 68171</strain>
    </source>
</reference>
<dbReference type="GeneID" id="98173365"/>
<dbReference type="InterPro" id="IPR016181">
    <property type="entry name" value="Acyl_CoA_acyltransferase"/>
</dbReference>
<dbReference type="InterPro" id="IPR000182">
    <property type="entry name" value="GNAT_dom"/>
</dbReference>
<dbReference type="PANTHER" id="PTHR42791">
    <property type="entry name" value="GNAT FAMILY ACETYLTRANSFERASE"/>
    <property type="match status" value="1"/>
</dbReference>
<dbReference type="RefSeq" id="XP_070914143.1">
    <property type="nucleotide sequence ID" value="XM_071058042.1"/>
</dbReference>
<organism evidence="2 3">
    <name type="scientific">Madurella fahalii</name>
    <dbReference type="NCBI Taxonomy" id="1157608"/>
    <lineage>
        <taxon>Eukaryota</taxon>
        <taxon>Fungi</taxon>
        <taxon>Dikarya</taxon>
        <taxon>Ascomycota</taxon>
        <taxon>Pezizomycotina</taxon>
        <taxon>Sordariomycetes</taxon>
        <taxon>Sordariomycetidae</taxon>
        <taxon>Sordariales</taxon>
        <taxon>Sordariales incertae sedis</taxon>
        <taxon>Madurella</taxon>
    </lineage>
</organism>
<proteinExistence type="predicted"/>
<dbReference type="PANTHER" id="PTHR42791:SF1">
    <property type="entry name" value="N-ACETYLTRANSFERASE DOMAIN-CONTAINING PROTEIN"/>
    <property type="match status" value="1"/>
</dbReference>
<evidence type="ECO:0000313" key="3">
    <source>
        <dbReference type="Proteomes" id="UP001628179"/>
    </source>
</evidence>
<protein>
    <submittedName>
        <fullName evidence="2">N-acetyltransferase domain-containing protein</fullName>
    </submittedName>
</protein>
<feature type="domain" description="N-acetyltransferase" evidence="1">
    <location>
        <begin position="30"/>
        <end position="201"/>
    </location>
</feature>
<evidence type="ECO:0000313" key="2">
    <source>
        <dbReference type="EMBL" id="GAB1312410.1"/>
    </source>
</evidence>
<dbReference type="CDD" id="cd04301">
    <property type="entry name" value="NAT_SF"/>
    <property type="match status" value="1"/>
</dbReference>
<name>A0ABQ0G3R4_9PEZI</name>
<keyword evidence="3" id="KW-1185">Reference proteome</keyword>
<dbReference type="Gene3D" id="3.40.630.30">
    <property type="match status" value="1"/>
</dbReference>
<dbReference type="EMBL" id="BAAFSV010000001">
    <property type="protein sequence ID" value="GAB1312410.1"/>
    <property type="molecule type" value="Genomic_DNA"/>
</dbReference>
<dbReference type="Pfam" id="PF13508">
    <property type="entry name" value="Acetyltransf_7"/>
    <property type="match status" value="1"/>
</dbReference>
<dbReference type="PROSITE" id="PS51186">
    <property type="entry name" value="GNAT"/>
    <property type="match status" value="1"/>
</dbReference>